<gene>
    <name evidence="4" type="ORF">N335_04807</name>
</gene>
<feature type="non-terminal residue" evidence="4">
    <location>
        <position position="63"/>
    </location>
</feature>
<feature type="non-terminal residue" evidence="4">
    <location>
        <position position="1"/>
    </location>
</feature>
<reference evidence="4 5" key="1">
    <citation type="submission" date="2014-04" db="EMBL/GenBank/DDBJ databases">
        <title>Genome evolution of avian class.</title>
        <authorList>
            <person name="Zhang G."/>
            <person name="Li C."/>
        </authorList>
    </citation>
    <scope>NUCLEOTIDE SEQUENCE [LARGE SCALE GENOMIC DNA]</scope>
    <source>
        <strain evidence="4">BGI_N335</strain>
    </source>
</reference>
<dbReference type="Proteomes" id="UP000053638">
    <property type="component" value="Unassembled WGS sequence"/>
</dbReference>
<accession>A0A091T717</accession>
<organism evidence="4 5">
    <name type="scientific">Phaethon lepturus</name>
    <name type="common">White-tailed tropicbird</name>
    <dbReference type="NCBI Taxonomy" id="97097"/>
    <lineage>
        <taxon>Eukaryota</taxon>
        <taxon>Metazoa</taxon>
        <taxon>Chordata</taxon>
        <taxon>Craniata</taxon>
        <taxon>Vertebrata</taxon>
        <taxon>Euteleostomi</taxon>
        <taxon>Archelosauria</taxon>
        <taxon>Archosauria</taxon>
        <taxon>Dinosauria</taxon>
        <taxon>Saurischia</taxon>
        <taxon>Theropoda</taxon>
        <taxon>Coelurosauria</taxon>
        <taxon>Aves</taxon>
        <taxon>Neognathae</taxon>
        <taxon>Neoaves</taxon>
        <taxon>Phaethontimorphae</taxon>
        <taxon>Phaethontiformes</taxon>
        <taxon>Phaethontidae</taxon>
        <taxon>Phaethon</taxon>
    </lineage>
</organism>
<keyword evidence="5" id="KW-1185">Reference proteome</keyword>
<dbReference type="AlphaFoldDB" id="A0A091T717"/>
<dbReference type="InterPro" id="IPR020309">
    <property type="entry name" value="Smim-14"/>
</dbReference>
<dbReference type="PhylomeDB" id="A0A091T717"/>
<evidence type="ECO:0000256" key="3">
    <source>
        <dbReference type="SAM" id="Phobius"/>
    </source>
</evidence>
<keyword evidence="3" id="KW-0812">Transmembrane</keyword>
<protein>
    <recommendedName>
        <fullName evidence="1">Small integral membrane protein 14</fullName>
    </recommendedName>
</protein>
<dbReference type="GO" id="GO:0005783">
    <property type="term" value="C:endoplasmic reticulum"/>
    <property type="evidence" value="ECO:0007669"/>
    <property type="project" value="TreeGrafter"/>
</dbReference>
<dbReference type="EMBL" id="KK437965">
    <property type="protein sequence ID" value="KFQ69337.1"/>
    <property type="molecule type" value="Genomic_DNA"/>
</dbReference>
<proteinExistence type="predicted"/>
<evidence type="ECO:0000313" key="5">
    <source>
        <dbReference type="Proteomes" id="UP000053638"/>
    </source>
</evidence>
<keyword evidence="3" id="KW-0472">Membrane</keyword>
<evidence type="ECO:0000313" key="4">
    <source>
        <dbReference type="EMBL" id="KFQ69337.1"/>
    </source>
</evidence>
<dbReference type="PANTHER" id="PTHR31019">
    <property type="entry name" value="SMALL INTEGRAL MEMBRANE PROTEIN 14"/>
    <property type="match status" value="1"/>
</dbReference>
<dbReference type="PANTHER" id="PTHR31019:SF1">
    <property type="entry name" value="SMALL INTEGRAL MEMBRANE PROTEIN 14"/>
    <property type="match status" value="1"/>
</dbReference>
<evidence type="ECO:0000256" key="2">
    <source>
        <dbReference type="SAM" id="MobiDB-lite"/>
    </source>
</evidence>
<name>A0A091T717_PHALP</name>
<sequence length="63" mass="6541">LSVVPGPNSSSDNGISFAMVMMAWVVIALVLFLLRPSNLRGSNTAGKPTSPHNGQEPPAPPVD</sequence>
<evidence type="ECO:0000256" key="1">
    <source>
        <dbReference type="ARBA" id="ARBA00017902"/>
    </source>
</evidence>
<feature type="region of interest" description="Disordered" evidence="2">
    <location>
        <begin position="40"/>
        <end position="63"/>
    </location>
</feature>
<feature type="transmembrane region" description="Helical" evidence="3">
    <location>
        <begin position="15"/>
        <end position="34"/>
    </location>
</feature>
<dbReference type="Pfam" id="PF11027">
    <property type="entry name" value="DUF2615"/>
    <property type="match status" value="1"/>
</dbReference>
<feature type="compositionally biased region" description="Polar residues" evidence="2">
    <location>
        <begin position="40"/>
        <end position="53"/>
    </location>
</feature>
<keyword evidence="3" id="KW-1133">Transmembrane helix</keyword>